<gene>
    <name evidence="2" type="ORF">RM844_23520</name>
</gene>
<name>A0ABU2JWZ1_9ACTN</name>
<feature type="domain" description="dTDP-4-dehydro-6-deoxy-alpha-D-glucopyranose 2,3-dehydratase" evidence="1">
    <location>
        <begin position="273"/>
        <end position="476"/>
    </location>
</feature>
<feature type="domain" description="dTDP-4-dehydro-6-deoxy-alpha-D-glucopyranose 2,3-dehydratase" evidence="1">
    <location>
        <begin position="35"/>
        <end position="237"/>
    </location>
</feature>
<dbReference type="InterPro" id="IPR005212">
    <property type="entry name" value="EvaA-like"/>
</dbReference>
<dbReference type="RefSeq" id="WP_311669345.1">
    <property type="nucleotide sequence ID" value="NZ_JAVREO010000015.1"/>
</dbReference>
<reference evidence="3" key="1">
    <citation type="submission" date="2023-07" db="EMBL/GenBank/DDBJ databases">
        <title>30 novel species of actinomycetes from the DSMZ collection.</title>
        <authorList>
            <person name="Nouioui I."/>
        </authorList>
    </citation>
    <scope>NUCLEOTIDE SEQUENCE [LARGE SCALE GENOMIC DNA]</scope>
    <source>
        <strain evidence="3">DSM 44915</strain>
    </source>
</reference>
<evidence type="ECO:0000313" key="2">
    <source>
        <dbReference type="EMBL" id="MDT0269259.1"/>
    </source>
</evidence>
<dbReference type="EMBL" id="JAVREO010000015">
    <property type="protein sequence ID" value="MDT0269259.1"/>
    <property type="molecule type" value="Genomic_DNA"/>
</dbReference>
<sequence>MADISSAPGTPRADAPALRLARSATYQDGVVMSTDRFHSWYRERQRDDHTTVRQIALDDLVKWYTDPETGNLRHESSSFFTVEGLSVGIAGHPVPEWTQPIIVQPEIGILGILVKEFDGVLHCLIQAKNEPGNHNGMQLSPTVQATKSNYTRVHQGNAVPYLEYFLDVDRHRVLADSLQSEQGTWFYQKRNRNLVVETTDDVELRDGFCWLTLGQVHRLLAVPDLVNMDTRTVLGCLPFAGEGLAEALPATDDPFRAALIASATPSAGARTPTAEVLSRLTARRALLETRIERVPLREVRDWHRSKAAISHDRGAFFEVIGVDIRTEHREVRGWTQPILRPAGQGVSAFLTHRFDGVLHVLARARVEPGYRELIELGPTVQYTPDNYAALPPAARPAFADVVRSAPPERIRYDTVLSEEGGRFHHARNRYLVVEAEAHEVAEVPDDYQWLTLHQVADLLRHSHYLNVEARTLTAALHSLIGDDQPVHRTS</sequence>
<dbReference type="Gene3D" id="3.90.79.40">
    <property type="entry name" value="EvaA sugar 2,3-dehydratase subunit"/>
    <property type="match status" value="2"/>
</dbReference>
<accession>A0ABU2JWZ1</accession>
<evidence type="ECO:0000259" key="1">
    <source>
        <dbReference type="Pfam" id="PF03559"/>
    </source>
</evidence>
<dbReference type="InterPro" id="IPR038153">
    <property type="entry name" value="EvaA-like_sf"/>
</dbReference>
<organism evidence="2 3">
    <name type="scientific">Streptomyces chisholmiae</name>
    <dbReference type="NCBI Taxonomy" id="3075540"/>
    <lineage>
        <taxon>Bacteria</taxon>
        <taxon>Bacillati</taxon>
        <taxon>Actinomycetota</taxon>
        <taxon>Actinomycetes</taxon>
        <taxon>Kitasatosporales</taxon>
        <taxon>Streptomycetaceae</taxon>
        <taxon>Streptomyces</taxon>
    </lineage>
</organism>
<proteinExistence type="predicted"/>
<keyword evidence="3" id="KW-1185">Reference proteome</keyword>
<evidence type="ECO:0000313" key="3">
    <source>
        <dbReference type="Proteomes" id="UP001183410"/>
    </source>
</evidence>
<dbReference type="Proteomes" id="UP001183410">
    <property type="component" value="Unassembled WGS sequence"/>
</dbReference>
<comment type="caution">
    <text evidence="2">The sequence shown here is derived from an EMBL/GenBank/DDBJ whole genome shotgun (WGS) entry which is preliminary data.</text>
</comment>
<protein>
    <submittedName>
        <fullName evidence="2">NDP-hexose 2,3-dehydratase family protein</fullName>
    </submittedName>
</protein>
<dbReference type="Pfam" id="PF03559">
    <property type="entry name" value="Hexose_dehydrat"/>
    <property type="match status" value="2"/>
</dbReference>